<proteinExistence type="predicted"/>
<dbReference type="GO" id="GO:0005524">
    <property type="term" value="F:ATP binding"/>
    <property type="evidence" value="ECO:0007669"/>
    <property type="project" value="UniProtKB-KW"/>
</dbReference>
<dbReference type="SUPFAM" id="SSF52540">
    <property type="entry name" value="P-loop containing nucleoside triphosphate hydrolases"/>
    <property type="match status" value="1"/>
</dbReference>
<keyword evidence="1" id="KW-0813">Transport</keyword>
<dbReference type="CDD" id="cd03230">
    <property type="entry name" value="ABC_DR_subfamily_A"/>
    <property type="match status" value="1"/>
</dbReference>
<organism evidence="5 6">
    <name type="scientific">Permianibacter aggregans</name>
    <dbReference type="NCBI Taxonomy" id="1510150"/>
    <lineage>
        <taxon>Bacteria</taxon>
        <taxon>Pseudomonadati</taxon>
        <taxon>Pseudomonadota</taxon>
        <taxon>Gammaproteobacteria</taxon>
        <taxon>Pseudomonadales</taxon>
        <taxon>Pseudomonadaceae</taxon>
        <taxon>Permianibacter</taxon>
    </lineage>
</organism>
<comment type="caution">
    <text evidence="5">The sequence shown here is derived from an EMBL/GenBank/DDBJ whole genome shotgun (WGS) entry which is preliminary data.</text>
</comment>
<protein>
    <submittedName>
        <fullName evidence="5">ABC-2 type transport system ATP-binding protein</fullName>
    </submittedName>
</protein>
<dbReference type="InterPro" id="IPR027417">
    <property type="entry name" value="P-loop_NTPase"/>
</dbReference>
<evidence type="ECO:0000313" key="5">
    <source>
        <dbReference type="EMBL" id="TDQ46019.1"/>
    </source>
</evidence>
<name>A0A4R6UKK4_9GAMM</name>
<reference evidence="5 6" key="1">
    <citation type="submission" date="2019-03" db="EMBL/GenBank/DDBJ databases">
        <title>Genomic Encyclopedia of Type Strains, Phase IV (KMG-IV): sequencing the most valuable type-strain genomes for metagenomic binning, comparative biology and taxonomic classification.</title>
        <authorList>
            <person name="Goeker M."/>
        </authorList>
    </citation>
    <scope>NUCLEOTIDE SEQUENCE [LARGE SCALE GENOMIC DNA]</scope>
    <source>
        <strain evidence="5 6">DSM 103792</strain>
    </source>
</reference>
<dbReference type="Gene3D" id="3.40.50.300">
    <property type="entry name" value="P-loop containing nucleotide triphosphate hydrolases"/>
    <property type="match status" value="1"/>
</dbReference>
<gene>
    <name evidence="5" type="ORF">EV696_11513</name>
</gene>
<dbReference type="OrthoDB" id="9804819at2"/>
<evidence type="ECO:0000313" key="6">
    <source>
        <dbReference type="Proteomes" id="UP000295375"/>
    </source>
</evidence>
<sequence>MNETVIDIRQLNKAFDKQTVLNGIDVQVKHGEVIGLLGLNGAGKTTLMETMLGFSPASSGQVRLFGRDEAVQLSEPVKKRIGFVPQTDELMDTMSVAGYLKLISSFYPNWDQAMIDRLLDEWVLPGDKKISKLSIGQRQKVSILSAIGHHPELLVLDEPVASLDPKARRQFLQTLIDIAGGGEKTVLFSTHIVSDVERIADRVWLIKDGKILVDAAMDEIKDTTVRLHFPNGELPELGELHVLHQRQAGSQKVWSVTGWNPMHEQRWRQRFGDALNIERLSLEDIFLELHG</sequence>
<dbReference type="GO" id="GO:0016887">
    <property type="term" value="F:ATP hydrolysis activity"/>
    <property type="evidence" value="ECO:0007669"/>
    <property type="project" value="InterPro"/>
</dbReference>
<dbReference type="PANTHER" id="PTHR42939:SF1">
    <property type="entry name" value="ABC TRANSPORTER ATP-BINDING PROTEIN ALBC-RELATED"/>
    <property type="match status" value="1"/>
</dbReference>
<keyword evidence="6" id="KW-1185">Reference proteome</keyword>
<dbReference type="EMBL" id="SNYM01000015">
    <property type="protein sequence ID" value="TDQ46019.1"/>
    <property type="molecule type" value="Genomic_DNA"/>
</dbReference>
<accession>A0A4R6UKK4</accession>
<evidence type="ECO:0000256" key="2">
    <source>
        <dbReference type="ARBA" id="ARBA00022741"/>
    </source>
</evidence>
<keyword evidence="3 5" id="KW-0067">ATP-binding</keyword>
<evidence type="ECO:0000259" key="4">
    <source>
        <dbReference type="PROSITE" id="PS50893"/>
    </source>
</evidence>
<evidence type="ECO:0000256" key="3">
    <source>
        <dbReference type="ARBA" id="ARBA00022840"/>
    </source>
</evidence>
<feature type="domain" description="ABC transporter" evidence="4">
    <location>
        <begin position="6"/>
        <end position="233"/>
    </location>
</feature>
<dbReference type="InterPro" id="IPR003439">
    <property type="entry name" value="ABC_transporter-like_ATP-bd"/>
</dbReference>
<dbReference type="RefSeq" id="WP_133592087.1">
    <property type="nucleotide sequence ID" value="NZ_CP037953.1"/>
</dbReference>
<dbReference type="Proteomes" id="UP000295375">
    <property type="component" value="Unassembled WGS sequence"/>
</dbReference>
<dbReference type="InterPro" id="IPR051782">
    <property type="entry name" value="ABC_Transporter_VariousFunc"/>
</dbReference>
<dbReference type="Pfam" id="PF00005">
    <property type="entry name" value="ABC_tran"/>
    <property type="match status" value="1"/>
</dbReference>
<dbReference type="SMART" id="SM00382">
    <property type="entry name" value="AAA"/>
    <property type="match status" value="1"/>
</dbReference>
<dbReference type="PANTHER" id="PTHR42939">
    <property type="entry name" value="ABC TRANSPORTER ATP-BINDING PROTEIN ALBC-RELATED"/>
    <property type="match status" value="1"/>
</dbReference>
<dbReference type="PROSITE" id="PS50893">
    <property type="entry name" value="ABC_TRANSPORTER_2"/>
    <property type="match status" value="1"/>
</dbReference>
<dbReference type="AlphaFoldDB" id="A0A4R6UKK4"/>
<keyword evidence="2" id="KW-0547">Nucleotide-binding</keyword>
<evidence type="ECO:0000256" key="1">
    <source>
        <dbReference type="ARBA" id="ARBA00022448"/>
    </source>
</evidence>
<dbReference type="InterPro" id="IPR003593">
    <property type="entry name" value="AAA+_ATPase"/>
</dbReference>